<evidence type="ECO:0000259" key="3">
    <source>
        <dbReference type="Pfam" id="PF23666"/>
    </source>
</evidence>
<dbReference type="Pfam" id="PF13550">
    <property type="entry name" value="Phage-tail_3"/>
    <property type="match status" value="1"/>
</dbReference>
<gene>
    <name evidence="4" type="ORF">DSM104635_02435</name>
</gene>
<evidence type="ECO:0000259" key="2">
    <source>
        <dbReference type="Pfam" id="PF13550"/>
    </source>
</evidence>
<name>A0A6I6MJU6_9CAUL</name>
<dbReference type="EMBL" id="CP047045">
    <property type="protein sequence ID" value="QGZ95585.1"/>
    <property type="molecule type" value="Genomic_DNA"/>
</dbReference>
<dbReference type="InterPro" id="IPR056490">
    <property type="entry name" value="Rcc01698_C"/>
</dbReference>
<reference evidence="5" key="1">
    <citation type="submission" date="2019-12" db="EMBL/GenBank/DDBJ databases">
        <title>Complete genome of Terracaulis silvestris 0127_4.</title>
        <authorList>
            <person name="Vieira S."/>
            <person name="Riedel T."/>
            <person name="Sproer C."/>
            <person name="Pascual J."/>
            <person name="Boedeker C."/>
            <person name="Overmann J."/>
        </authorList>
    </citation>
    <scope>NUCLEOTIDE SEQUENCE [LARGE SCALE GENOMIC DNA]</scope>
    <source>
        <strain evidence="5">0127_4</strain>
    </source>
</reference>
<dbReference type="AlphaFoldDB" id="A0A6I6MJU6"/>
<dbReference type="InterPro" id="IPR032876">
    <property type="entry name" value="J_dom"/>
</dbReference>
<dbReference type="Gene3D" id="3.20.20.80">
    <property type="entry name" value="Glycosidases"/>
    <property type="match status" value="1"/>
</dbReference>
<organism evidence="4 5">
    <name type="scientific">Terricaulis silvestris</name>
    <dbReference type="NCBI Taxonomy" id="2686094"/>
    <lineage>
        <taxon>Bacteria</taxon>
        <taxon>Pseudomonadati</taxon>
        <taxon>Pseudomonadota</taxon>
        <taxon>Alphaproteobacteria</taxon>
        <taxon>Caulobacterales</taxon>
        <taxon>Caulobacteraceae</taxon>
        <taxon>Terricaulis</taxon>
    </lineage>
</organism>
<feature type="domain" description="Rcc01698-like C-terminal" evidence="3">
    <location>
        <begin position="837"/>
        <end position="936"/>
    </location>
</feature>
<feature type="domain" description="GTA TIM-barrel-like" evidence="1">
    <location>
        <begin position="238"/>
        <end position="534"/>
    </location>
</feature>
<dbReference type="SUPFAM" id="SSF51445">
    <property type="entry name" value="(Trans)glycosidases"/>
    <property type="match status" value="1"/>
</dbReference>
<keyword evidence="5" id="KW-1185">Reference proteome</keyword>
<dbReference type="InterPro" id="IPR025195">
    <property type="entry name" value="GTA_TIM_dom"/>
</dbReference>
<evidence type="ECO:0000313" key="5">
    <source>
        <dbReference type="Proteomes" id="UP000431269"/>
    </source>
</evidence>
<proteinExistence type="predicted"/>
<dbReference type="Pfam" id="PF23666">
    <property type="entry name" value="Rcc01698_C"/>
    <property type="match status" value="1"/>
</dbReference>
<dbReference type="InterPro" id="IPR017853">
    <property type="entry name" value="GH"/>
</dbReference>
<feature type="domain" description="Tip attachment protein J" evidence="2">
    <location>
        <begin position="593"/>
        <end position="752"/>
    </location>
</feature>
<accession>A0A6I6MJU6</accession>
<dbReference type="KEGG" id="tsv:DSM104635_02435"/>
<evidence type="ECO:0000259" key="1">
    <source>
        <dbReference type="Pfam" id="PF13547"/>
    </source>
</evidence>
<protein>
    <submittedName>
        <fullName evidence="4">Uncharacterized protein</fullName>
    </submittedName>
</protein>
<sequence length="1094" mass="116554">MRPAPQRTPGPRFEDRVKAICLIPGSGEFVYATEPVMRRIGPGQETAENVHAERDRANLLVSLDQLQQDFPNCESVLLVVSWFGDDLRCGECQIRPGVELDEKSTTPVSWRAGGVTRGGAHVVSQFEGAPAYGGTPSDASVLQAIAALKARGYAVSLYPFVLMDVSAGDALPDPYGAAEQAAYPWRGRITPHPAVGQLGAVDKTGAAATQIESFFGAAAPSDFGAGEGVPTYSGPNEWSYRRFVLHHAKLAALAGGVDAFIIGSELRALTTARDSATSFPVVAALRDLASDVLAMLGPSTTLTYAADWSEYGGYRPQDGSGDVLSHLDPLWADDEIDVVGIDWYPPLTDWRDGIGHLDATITKHPHDSAYLESRIEAGENYDWFYASDADRAAQTRTSITDGAHAEPWIYRAKDVRNFWAHPHFDRPAGVRAASPTAWTPESKPVWLIELGCPAIDKGANAPNLFIDAKSAESMLPPFSSGARDDLIQRRTLEAYLRYWDAEGEANPVSSLTGLPMIERAFLWAWDARPHPAFPALSQVWSDGPAWRRGHWLNGRAGLSMLGEVVTDICARADAEDVAASALVGALSGYVVDAPMEARAALEPLMAAYDFGAAEREGAIVFFHADDAAPVDVAISDLTADTVATPLARRSDAADAPIEARVRFIDAARDYLIGGASARRLDRAEVGVISLDAPLVLEAEAAERIAQSVLADRRAAAEALNIALGPAHLALEPGDRITLAGGSDLFEIAAIEDGAERQLDVRRARAAAPTQTQIGDPTAPVSTPAPTPAVSVLNLPPLPKAEGESRPLVAIYASPWRGAHALYAGAALSRRATVAQPAVMGELLWALWPGPVDRWDDGNIIRIKLYGGALASATPDAVLNGDNVFAIEGADGDWEVVQARSCELVAPNEYQLSGFLRGQLGSAPAMREPHPVGARIVKLDARLARAEIGAHEWNEPLAFAAPPANALATDPRAEHLTLTLPHAALRPWAPAHLRARREPSGDVAISWVRCARVGGDAWGPGEPPLGAAPESYVLDILDGADVLKRSVNVTNPAHLYGAADQIADFGAPPVSLRLRVAQMGENGAPGLNKELTITL</sequence>
<dbReference type="CDD" id="cd19607">
    <property type="entry name" value="GTA_TIM-barrel-like"/>
    <property type="match status" value="1"/>
</dbReference>
<evidence type="ECO:0000313" key="4">
    <source>
        <dbReference type="EMBL" id="QGZ95585.1"/>
    </source>
</evidence>
<dbReference type="Pfam" id="PF13547">
    <property type="entry name" value="GTA_TIM"/>
    <property type="match status" value="1"/>
</dbReference>
<dbReference type="Proteomes" id="UP000431269">
    <property type="component" value="Chromosome"/>
</dbReference>
<dbReference type="RefSeq" id="WP_158766431.1">
    <property type="nucleotide sequence ID" value="NZ_CP047045.1"/>
</dbReference>